<evidence type="ECO:0000259" key="6">
    <source>
        <dbReference type="Pfam" id="PF14759"/>
    </source>
</evidence>
<sequence>MTHLVVVGASLAGLRAVEAVRRDGFDGDVTLVGAEEHLPYDRPPLSKEYLSADECPDPRYREEETFAGDLDVELVLGTPASALDTTARTLTVGDRTLSYDGLVIATGAHARVLPGTEHLEGVHTVRTLDDAIALRAALRAEHAKRLTVVGAGFIGSEVAAVGRKLGLEVTILEALETPLARAVGERMGRALTHLHRRHGTEVRTGVAVEEVLSEDGRVTGVRLGDGTELATDVLVVGIGARPATDWLEGSGLTIDDGVVADETLAAAPGVYVAGDVARWPNALFTDVADGTMRLEHWTSAADQGGRAARHAVDPSAAKAYETVPYFWSDWYDGRVQFVGIAAGEDIEVVAGDDTEGGPFTAIYRAGDRIVGALAVDMPAEVMKYRRLIGGRKSWDDALELAEQRRRQRAEKARRAAEEQGAST</sequence>
<dbReference type="PANTHER" id="PTHR43557">
    <property type="entry name" value="APOPTOSIS-INDUCING FACTOR 1"/>
    <property type="match status" value="1"/>
</dbReference>
<dbReference type="InterPro" id="IPR028202">
    <property type="entry name" value="Reductase_C"/>
</dbReference>
<dbReference type="Gene3D" id="3.30.390.30">
    <property type="match status" value="1"/>
</dbReference>
<protein>
    <submittedName>
        <fullName evidence="7">NAD/ferredoxin-dependent reductase-like protein</fullName>
    </submittedName>
</protein>
<feature type="domain" description="Reductase C-terminal" evidence="6">
    <location>
        <begin position="325"/>
        <end position="397"/>
    </location>
</feature>
<comment type="cofactor">
    <cofactor evidence="1">
        <name>FAD</name>
        <dbReference type="ChEBI" id="CHEBI:57692"/>
    </cofactor>
</comment>
<keyword evidence="4" id="KW-0560">Oxidoreductase</keyword>
<proteinExistence type="predicted"/>
<name>A0A4R6UMG3_9PSEU</name>
<evidence type="ECO:0000256" key="3">
    <source>
        <dbReference type="ARBA" id="ARBA00022827"/>
    </source>
</evidence>
<evidence type="ECO:0000256" key="2">
    <source>
        <dbReference type="ARBA" id="ARBA00022630"/>
    </source>
</evidence>
<evidence type="ECO:0000313" key="8">
    <source>
        <dbReference type="Proteomes" id="UP000295705"/>
    </source>
</evidence>
<dbReference type="PRINTS" id="PR00368">
    <property type="entry name" value="FADPNR"/>
</dbReference>
<dbReference type="GO" id="GO:0005737">
    <property type="term" value="C:cytoplasm"/>
    <property type="evidence" value="ECO:0007669"/>
    <property type="project" value="TreeGrafter"/>
</dbReference>
<dbReference type="RefSeq" id="WP_133829651.1">
    <property type="nucleotide sequence ID" value="NZ_BAABHR010000067.1"/>
</dbReference>
<evidence type="ECO:0000259" key="5">
    <source>
        <dbReference type="Pfam" id="PF07992"/>
    </source>
</evidence>
<dbReference type="InterPro" id="IPR016156">
    <property type="entry name" value="FAD/NAD-linked_Rdtase_dimer_sf"/>
</dbReference>
<keyword evidence="3" id="KW-0274">FAD</keyword>
<dbReference type="Pfam" id="PF14759">
    <property type="entry name" value="Reductase_C"/>
    <property type="match status" value="1"/>
</dbReference>
<keyword evidence="2" id="KW-0285">Flavoprotein</keyword>
<dbReference type="SUPFAM" id="SSF51905">
    <property type="entry name" value="FAD/NAD(P)-binding domain"/>
    <property type="match status" value="2"/>
</dbReference>
<dbReference type="SUPFAM" id="SSF55424">
    <property type="entry name" value="FAD/NAD-linked reductases, dimerisation (C-terminal) domain"/>
    <property type="match status" value="1"/>
</dbReference>
<dbReference type="Pfam" id="PF07992">
    <property type="entry name" value="Pyr_redox_2"/>
    <property type="match status" value="1"/>
</dbReference>
<organism evidence="7 8">
    <name type="scientific">Actinomycetospora succinea</name>
    <dbReference type="NCBI Taxonomy" id="663603"/>
    <lineage>
        <taxon>Bacteria</taxon>
        <taxon>Bacillati</taxon>
        <taxon>Actinomycetota</taxon>
        <taxon>Actinomycetes</taxon>
        <taxon>Pseudonocardiales</taxon>
        <taxon>Pseudonocardiaceae</taxon>
        <taxon>Actinomycetospora</taxon>
    </lineage>
</organism>
<dbReference type="PANTHER" id="PTHR43557:SF2">
    <property type="entry name" value="RIESKE DOMAIN-CONTAINING PROTEIN-RELATED"/>
    <property type="match status" value="1"/>
</dbReference>
<evidence type="ECO:0000313" key="7">
    <source>
        <dbReference type="EMBL" id="TDQ47912.1"/>
    </source>
</evidence>
<dbReference type="OrthoDB" id="4475657at2"/>
<accession>A0A4R6UMG3</accession>
<evidence type="ECO:0000256" key="4">
    <source>
        <dbReference type="ARBA" id="ARBA00023002"/>
    </source>
</evidence>
<keyword evidence="8" id="KW-1185">Reference proteome</keyword>
<dbReference type="GO" id="GO:0016651">
    <property type="term" value="F:oxidoreductase activity, acting on NAD(P)H"/>
    <property type="evidence" value="ECO:0007669"/>
    <property type="project" value="TreeGrafter"/>
</dbReference>
<gene>
    <name evidence="7" type="ORF">EV188_112185</name>
</gene>
<comment type="caution">
    <text evidence="7">The sequence shown here is derived from an EMBL/GenBank/DDBJ whole genome shotgun (WGS) entry which is preliminary data.</text>
</comment>
<dbReference type="PRINTS" id="PR00411">
    <property type="entry name" value="PNDRDTASEI"/>
</dbReference>
<dbReference type="InterPro" id="IPR023753">
    <property type="entry name" value="FAD/NAD-binding_dom"/>
</dbReference>
<dbReference type="Gene3D" id="3.50.50.60">
    <property type="entry name" value="FAD/NAD(P)-binding domain"/>
    <property type="match status" value="2"/>
</dbReference>
<dbReference type="InterPro" id="IPR050446">
    <property type="entry name" value="FAD-oxidoreductase/Apoptosis"/>
</dbReference>
<dbReference type="Proteomes" id="UP000295705">
    <property type="component" value="Unassembled WGS sequence"/>
</dbReference>
<dbReference type="InterPro" id="IPR036188">
    <property type="entry name" value="FAD/NAD-bd_sf"/>
</dbReference>
<evidence type="ECO:0000256" key="1">
    <source>
        <dbReference type="ARBA" id="ARBA00001974"/>
    </source>
</evidence>
<dbReference type="EMBL" id="SNYO01000012">
    <property type="protein sequence ID" value="TDQ47912.1"/>
    <property type="molecule type" value="Genomic_DNA"/>
</dbReference>
<dbReference type="AlphaFoldDB" id="A0A4R6UMG3"/>
<reference evidence="7 8" key="1">
    <citation type="submission" date="2019-03" db="EMBL/GenBank/DDBJ databases">
        <title>Genomic Encyclopedia of Type Strains, Phase IV (KMG-IV): sequencing the most valuable type-strain genomes for metagenomic binning, comparative biology and taxonomic classification.</title>
        <authorList>
            <person name="Goeker M."/>
        </authorList>
    </citation>
    <scope>NUCLEOTIDE SEQUENCE [LARGE SCALE GENOMIC DNA]</scope>
    <source>
        <strain evidence="7 8">DSM 45775</strain>
    </source>
</reference>
<feature type="domain" description="FAD/NAD(P)-binding" evidence="5">
    <location>
        <begin position="3"/>
        <end position="304"/>
    </location>
</feature>